<evidence type="ECO:0000313" key="2">
    <source>
        <dbReference type="EMBL" id="KAH8107731.1"/>
    </source>
</evidence>
<sequence>MSQSQDPSGAGTQKYPGSARWASLLARNPNLANIDPVLRQQILDVPDTEDPHDLHLGEIFWRDHQQWLHEQGYILRPRYMADWVPPWKGSDREAVDFEDGVINMFPQVLDATRLSDGEMVALKRIKRSEHPYEIELTKFFSEEPLRSHPRNHCVPLLDVLDSPHDSDEAILVLPLLRRFFTPAFETLGEALEFFRQIFEGLQFMHQSRVAHRDCMFFNIMMDPRPIYPKMYHPINLDRDRNWKGMAKYFTRTSRPVKYYLIDLGISRKYDHSDVSPKELPIIGGDKTVPEFARFDEPCDPFQTDVYYIGNVIRTEFLQKMPGLELMVPLVNDMVQDDPSKRPTMDEVVDRFAKLYKPLPWWRLRSRLRDHDESTLIRVASNVYHFFRTTTQIVTFRKAMPRPPKSPLHTFST</sequence>
<accession>A0A8K0UZK8</accession>
<dbReference type="InterPro" id="IPR000719">
    <property type="entry name" value="Prot_kinase_dom"/>
</dbReference>
<dbReference type="AlphaFoldDB" id="A0A8K0UZK8"/>
<feature type="domain" description="Protein kinase" evidence="1">
    <location>
        <begin position="94"/>
        <end position="412"/>
    </location>
</feature>
<dbReference type="Gene3D" id="1.10.510.10">
    <property type="entry name" value="Transferase(Phosphotransferase) domain 1"/>
    <property type="match status" value="1"/>
</dbReference>
<gene>
    <name evidence="2" type="ORF">BXZ70DRAFT_8401</name>
</gene>
<reference evidence="2" key="1">
    <citation type="journal article" date="2021" name="New Phytol.">
        <title>Evolutionary innovations through gain and loss of genes in the ectomycorrhizal Boletales.</title>
        <authorList>
            <person name="Wu G."/>
            <person name="Miyauchi S."/>
            <person name="Morin E."/>
            <person name="Kuo A."/>
            <person name="Drula E."/>
            <person name="Varga T."/>
            <person name="Kohler A."/>
            <person name="Feng B."/>
            <person name="Cao Y."/>
            <person name="Lipzen A."/>
            <person name="Daum C."/>
            <person name="Hundley H."/>
            <person name="Pangilinan J."/>
            <person name="Johnson J."/>
            <person name="Barry K."/>
            <person name="LaButti K."/>
            <person name="Ng V."/>
            <person name="Ahrendt S."/>
            <person name="Min B."/>
            <person name="Choi I.G."/>
            <person name="Park H."/>
            <person name="Plett J.M."/>
            <person name="Magnuson J."/>
            <person name="Spatafora J.W."/>
            <person name="Nagy L.G."/>
            <person name="Henrissat B."/>
            <person name="Grigoriev I.V."/>
            <person name="Yang Z.L."/>
            <person name="Xu J."/>
            <person name="Martin F.M."/>
        </authorList>
    </citation>
    <scope>NUCLEOTIDE SEQUENCE</scope>
    <source>
        <strain evidence="2">KKN 215</strain>
    </source>
</reference>
<dbReference type="SUPFAM" id="SSF56112">
    <property type="entry name" value="Protein kinase-like (PK-like)"/>
    <property type="match status" value="1"/>
</dbReference>
<evidence type="ECO:0000259" key="1">
    <source>
        <dbReference type="PROSITE" id="PS50011"/>
    </source>
</evidence>
<dbReference type="GO" id="GO:0044773">
    <property type="term" value="P:mitotic DNA damage checkpoint signaling"/>
    <property type="evidence" value="ECO:0007669"/>
    <property type="project" value="TreeGrafter"/>
</dbReference>
<dbReference type="GO" id="GO:0005634">
    <property type="term" value="C:nucleus"/>
    <property type="evidence" value="ECO:0007669"/>
    <property type="project" value="TreeGrafter"/>
</dbReference>
<dbReference type="GO" id="GO:0005524">
    <property type="term" value="F:ATP binding"/>
    <property type="evidence" value="ECO:0007669"/>
    <property type="project" value="InterPro"/>
</dbReference>
<keyword evidence="2" id="KW-0418">Kinase</keyword>
<dbReference type="SMART" id="SM00220">
    <property type="entry name" value="S_TKc"/>
    <property type="match status" value="1"/>
</dbReference>
<dbReference type="PANTHER" id="PTHR44167">
    <property type="entry name" value="OVARIAN-SPECIFIC SERINE/THREONINE-PROTEIN KINASE LOK-RELATED"/>
    <property type="match status" value="1"/>
</dbReference>
<comment type="caution">
    <text evidence="2">The sequence shown here is derived from an EMBL/GenBank/DDBJ whole genome shotgun (WGS) entry which is preliminary data.</text>
</comment>
<dbReference type="GO" id="GO:0004674">
    <property type="term" value="F:protein serine/threonine kinase activity"/>
    <property type="evidence" value="ECO:0007669"/>
    <property type="project" value="TreeGrafter"/>
</dbReference>
<dbReference type="OrthoDB" id="5987198at2759"/>
<organism evidence="2 3">
    <name type="scientific">Cristinia sonorae</name>
    <dbReference type="NCBI Taxonomy" id="1940300"/>
    <lineage>
        <taxon>Eukaryota</taxon>
        <taxon>Fungi</taxon>
        <taxon>Dikarya</taxon>
        <taxon>Basidiomycota</taxon>
        <taxon>Agaricomycotina</taxon>
        <taxon>Agaricomycetes</taxon>
        <taxon>Agaricomycetidae</taxon>
        <taxon>Agaricales</taxon>
        <taxon>Pleurotineae</taxon>
        <taxon>Stephanosporaceae</taxon>
        <taxon>Cristinia</taxon>
    </lineage>
</organism>
<keyword evidence="3" id="KW-1185">Reference proteome</keyword>
<evidence type="ECO:0000313" key="3">
    <source>
        <dbReference type="Proteomes" id="UP000813824"/>
    </source>
</evidence>
<protein>
    <submittedName>
        <fullName evidence="2">Kinase-like domain-containing protein</fullName>
    </submittedName>
</protein>
<name>A0A8K0UZK8_9AGAR</name>
<dbReference type="EMBL" id="JAEVFJ010000001">
    <property type="protein sequence ID" value="KAH8107731.1"/>
    <property type="molecule type" value="Genomic_DNA"/>
</dbReference>
<dbReference type="Pfam" id="PF00069">
    <property type="entry name" value="Pkinase"/>
    <property type="match status" value="1"/>
</dbReference>
<dbReference type="PANTHER" id="PTHR44167:SF30">
    <property type="entry name" value="PHOSPHORYLASE KINASE"/>
    <property type="match status" value="1"/>
</dbReference>
<proteinExistence type="predicted"/>
<dbReference type="PROSITE" id="PS50011">
    <property type="entry name" value="PROTEIN_KINASE_DOM"/>
    <property type="match status" value="1"/>
</dbReference>
<dbReference type="InterPro" id="IPR011009">
    <property type="entry name" value="Kinase-like_dom_sf"/>
</dbReference>
<keyword evidence="2" id="KW-0808">Transferase</keyword>
<dbReference type="Proteomes" id="UP000813824">
    <property type="component" value="Unassembled WGS sequence"/>
</dbReference>